<dbReference type="InterPro" id="IPR003594">
    <property type="entry name" value="HATPase_dom"/>
</dbReference>
<evidence type="ECO:0000256" key="8">
    <source>
        <dbReference type="ARBA" id="ARBA00022989"/>
    </source>
</evidence>
<dbReference type="InterPro" id="IPR050428">
    <property type="entry name" value="TCS_sensor_his_kinase"/>
</dbReference>
<feature type="compositionally biased region" description="Basic and acidic residues" evidence="11">
    <location>
        <begin position="467"/>
        <end position="493"/>
    </location>
</feature>
<dbReference type="PANTHER" id="PTHR45436:SF5">
    <property type="entry name" value="SENSOR HISTIDINE KINASE TRCS"/>
    <property type="match status" value="1"/>
</dbReference>
<feature type="domain" description="Histidine kinase" evidence="13">
    <location>
        <begin position="246"/>
        <end position="464"/>
    </location>
</feature>
<gene>
    <name evidence="14" type="ORF">JS756_15360</name>
</gene>
<protein>
    <recommendedName>
        <fullName evidence="3">histidine kinase</fullName>
        <ecNumber evidence="3">2.7.13.3</ecNumber>
    </recommendedName>
</protein>
<evidence type="ECO:0000256" key="11">
    <source>
        <dbReference type="SAM" id="MobiDB-lite"/>
    </source>
</evidence>
<keyword evidence="5" id="KW-0808">Transferase</keyword>
<comment type="catalytic activity">
    <reaction evidence="1">
        <text>ATP + protein L-histidine = ADP + protein N-phospho-L-histidine.</text>
        <dbReference type="EC" id="2.7.13.3"/>
    </reaction>
</comment>
<dbReference type="InterPro" id="IPR005467">
    <property type="entry name" value="His_kinase_dom"/>
</dbReference>
<sequence length="504" mass="53166">MRPDRIRGPRRRRPGLAGELVLLTAAVTTVTVLLTGLVAWHTLRGAAEAQERDQLARQAKVLGRVPALSALLYAGEQRIAGANGVELAVLDRSGVLSGPAAPVLSTAQRDVLLSGKSLSSSGELHGTEVLVEGSPARYGGAVVLTRPLTDVDAAVARMRRDLLLPLTAGLVGAVVAGTALARRLARPLSRAAETASELAAGRRGVADPDPAASPGPAEAVRLRQALSVLDAALERGERQQRDFLLSISHEIRTPLTSVLGYAEALADDAVPTHRLPEVGRILQAEARRLDRFLGDLLDLARLEADDFRLDLAAVDLTLLVREAAATWGERCARHHVDFRLEHPGRAVVVRTDGFRVRQLADCLLANALRLTPQGNPVVLALRAGDDEVEVEVRDSGPGLTDDDVKVAFERGALHERYRDLRPVGTGLGLAIAHRLAARLGGTLTAGTEGPEGGAVFTLRLPTDDSGAADRRTTHGPDGRATDAADGHGGEGSRPDGAPPPDTRA</sequence>
<keyword evidence="7 14" id="KW-0418">Kinase</keyword>
<dbReference type="Gene3D" id="6.10.340.10">
    <property type="match status" value="1"/>
</dbReference>
<dbReference type="SUPFAM" id="SSF55874">
    <property type="entry name" value="ATPase domain of HSP90 chaperone/DNA topoisomerase II/histidine kinase"/>
    <property type="match status" value="1"/>
</dbReference>
<keyword evidence="10 12" id="KW-0472">Membrane</keyword>
<keyword evidence="6 12" id="KW-0812">Transmembrane</keyword>
<dbReference type="GO" id="GO:0016301">
    <property type="term" value="F:kinase activity"/>
    <property type="evidence" value="ECO:0007669"/>
    <property type="project" value="UniProtKB-KW"/>
</dbReference>
<dbReference type="InterPro" id="IPR003661">
    <property type="entry name" value="HisK_dim/P_dom"/>
</dbReference>
<evidence type="ECO:0000256" key="10">
    <source>
        <dbReference type="ARBA" id="ARBA00023136"/>
    </source>
</evidence>
<dbReference type="InterPro" id="IPR036890">
    <property type="entry name" value="HATPase_C_sf"/>
</dbReference>
<dbReference type="SMART" id="SM00388">
    <property type="entry name" value="HisKA"/>
    <property type="match status" value="1"/>
</dbReference>
<dbReference type="CDD" id="cd00075">
    <property type="entry name" value="HATPase"/>
    <property type="match status" value="1"/>
</dbReference>
<feature type="region of interest" description="Disordered" evidence="11">
    <location>
        <begin position="197"/>
        <end position="217"/>
    </location>
</feature>
<keyword evidence="8 12" id="KW-1133">Transmembrane helix</keyword>
<dbReference type="PROSITE" id="PS50109">
    <property type="entry name" value="HIS_KIN"/>
    <property type="match status" value="1"/>
</dbReference>
<dbReference type="SMART" id="SM00387">
    <property type="entry name" value="HATPase_c"/>
    <property type="match status" value="1"/>
</dbReference>
<evidence type="ECO:0000256" key="1">
    <source>
        <dbReference type="ARBA" id="ARBA00000085"/>
    </source>
</evidence>
<name>A0ABS2VR53_STRAS</name>
<dbReference type="RefSeq" id="WP_205383667.1">
    <property type="nucleotide sequence ID" value="NZ_JAFFZS010000010.1"/>
</dbReference>
<feature type="transmembrane region" description="Helical" evidence="12">
    <location>
        <begin position="20"/>
        <end position="43"/>
    </location>
</feature>
<keyword evidence="4" id="KW-0597">Phosphoprotein</keyword>
<evidence type="ECO:0000256" key="6">
    <source>
        <dbReference type="ARBA" id="ARBA00022692"/>
    </source>
</evidence>
<comment type="caution">
    <text evidence="14">The sequence shown here is derived from an EMBL/GenBank/DDBJ whole genome shotgun (WGS) entry which is preliminary data.</text>
</comment>
<dbReference type="Pfam" id="PF02518">
    <property type="entry name" value="HATPase_c"/>
    <property type="match status" value="1"/>
</dbReference>
<evidence type="ECO:0000313" key="15">
    <source>
        <dbReference type="Proteomes" id="UP000788262"/>
    </source>
</evidence>
<evidence type="ECO:0000256" key="12">
    <source>
        <dbReference type="SAM" id="Phobius"/>
    </source>
</evidence>
<dbReference type="Pfam" id="PF00512">
    <property type="entry name" value="HisKA"/>
    <property type="match status" value="1"/>
</dbReference>
<dbReference type="InterPro" id="IPR036097">
    <property type="entry name" value="HisK_dim/P_sf"/>
</dbReference>
<evidence type="ECO:0000313" key="14">
    <source>
        <dbReference type="EMBL" id="MBN0045465.1"/>
    </source>
</evidence>
<dbReference type="PRINTS" id="PR00344">
    <property type="entry name" value="BCTRLSENSOR"/>
</dbReference>
<keyword evidence="15" id="KW-1185">Reference proteome</keyword>
<evidence type="ECO:0000256" key="4">
    <source>
        <dbReference type="ARBA" id="ARBA00022553"/>
    </source>
</evidence>
<accession>A0ABS2VR53</accession>
<organism evidence="14 15">
    <name type="scientific">Streptomyces actuosus</name>
    <dbReference type="NCBI Taxonomy" id="1885"/>
    <lineage>
        <taxon>Bacteria</taxon>
        <taxon>Bacillati</taxon>
        <taxon>Actinomycetota</taxon>
        <taxon>Actinomycetes</taxon>
        <taxon>Kitasatosporales</taxon>
        <taxon>Streptomycetaceae</taxon>
        <taxon>Streptomyces</taxon>
    </lineage>
</organism>
<dbReference type="PANTHER" id="PTHR45436">
    <property type="entry name" value="SENSOR HISTIDINE KINASE YKOH"/>
    <property type="match status" value="1"/>
</dbReference>
<feature type="region of interest" description="Disordered" evidence="11">
    <location>
        <begin position="444"/>
        <end position="504"/>
    </location>
</feature>
<dbReference type="SUPFAM" id="SSF47384">
    <property type="entry name" value="Homodimeric domain of signal transducing histidine kinase"/>
    <property type="match status" value="1"/>
</dbReference>
<evidence type="ECO:0000259" key="13">
    <source>
        <dbReference type="PROSITE" id="PS50109"/>
    </source>
</evidence>
<dbReference type="EC" id="2.7.13.3" evidence="3"/>
<dbReference type="CDD" id="cd00082">
    <property type="entry name" value="HisKA"/>
    <property type="match status" value="1"/>
</dbReference>
<feature type="compositionally biased region" description="Low complexity" evidence="11">
    <location>
        <begin position="207"/>
        <end position="217"/>
    </location>
</feature>
<evidence type="ECO:0000256" key="3">
    <source>
        <dbReference type="ARBA" id="ARBA00012438"/>
    </source>
</evidence>
<dbReference type="Gene3D" id="3.30.565.10">
    <property type="entry name" value="Histidine kinase-like ATPase, C-terminal domain"/>
    <property type="match status" value="1"/>
</dbReference>
<reference evidence="14 15" key="1">
    <citation type="submission" date="2021-02" db="EMBL/GenBank/DDBJ databases">
        <title>Whole genome sequencing of Streptomyces actuosus VRA1.</title>
        <authorList>
            <person name="Sen G."/>
            <person name="Sen A."/>
        </authorList>
    </citation>
    <scope>NUCLEOTIDE SEQUENCE [LARGE SCALE GENOMIC DNA]</scope>
    <source>
        <strain evidence="14 15">VRA1</strain>
    </source>
</reference>
<dbReference type="EMBL" id="JAFFZS010000010">
    <property type="protein sequence ID" value="MBN0045465.1"/>
    <property type="molecule type" value="Genomic_DNA"/>
</dbReference>
<dbReference type="Gene3D" id="1.10.287.130">
    <property type="match status" value="1"/>
</dbReference>
<comment type="subcellular location">
    <subcellularLocation>
        <location evidence="2">Cell membrane</location>
    </subcellularLocation>
</comment>
<evidence type="ECO:0000256" key="7">
    <source>
        <dbReference type="ARBA" id="ARBA00022777"/>
    </source>
</evidence>
<evidence type="ECO:0000256" key="5">
    <source>
        <dbReference type="ARBA" id="ARBA00022679"/>
    </source>
</evidence>
<dbReference type="InterPro" id="IPR004358">
    <property type="entry name" value="Sig_transdc_His_kin-like_C"/>
</dbReference>
<proteinExistence type="predicted"/>
<dbReference type="Proteomes" id="UP000788262">
    <property type="component" value="Unassembled WGS sequence"/>
</dbReference>
<keyword evidence="9" id="KW-0902">Two-component regulatory system</keyword>
<evidence type="ECO:0000256" key="9">
    <source>
        <dbReference type="ARBA" id="ARBA00023012"/>
    </source>
</evidence>
<evidence type="ECO:0000256" key="2">
    <source>
        <dbReference type="ARBA" id="ARBA00004236"/>
    </source>
</evidence>